<proteinExistence type="predicted"/>
<reference evidence="1" key="1">
    <citation type="journal article" date="2015" name="Nature">
        <title>Complex archaea that bridge the gap between prokaryotes and eukaryotes.</title>
        <authorList>
            <person name="Spang A."/>
            <person name="Saw J.H."/>
            <person name="Jorgensen S.L."/>
            <person name="Zaremba-Niedzwiedzka K."/>
            <person name="Martijn J."/>
            <person name="Lind A.E."/>
            <person name="van Eijk R."/>
            <person name="Schleper C."/>
            <person name="Guy L."/>
            <person name="Ettema T.J."/>
        </authorList>
    </citation>
    <scope>NUCLEOTIDE SEQUENCE</scope>
</reference>
<organism evidence="1">
    <name type="scientific">marine sediment metagenome</name>
    <dbReference type="NCBI Taxonomy" id="412755"/>
    <lineage>
        <taxon>unclassified sequences</taxon>
        <taxon>metagenomes</taxon>
        <taxon>ecological metagenomes</taxon>
    </lineage>
</organism>
<comment type="caution">
    <text evidence="1">The sequence shown here is derived from an EMBL/GenBank/DDBJ whole genome shotgun (WGS) entry which is preliminary data.</text>
</comment>
<accession>A0A0F9SUW1</accession>
<gene>
    <name evidence="1" type="ORF">LCGC14_0428340</name>
</gene>
<name>A0A0F9SUW1_9ZZZZ</name>
<dbReference type="EMBL" id="LAZR01000399">
    <property type="protein sequence ID" value="KKN70679.1"/>
    <property type="molecule type" value="Genomic_DNA"/>
</dbReference>
<dbReference type="AlphaFoldDB" id="A0A0F9SUW1"/>
<sequence length="65" mass="7683">MAFELVKKHQQRAKRTSKHQCYFCKKQYNPLEYARCPHCGEAKVMEPVKRANYGNPNLERKAVTK</sequence>
<evidence type="ECO:0000313" key="1">
    <source>
        <dbReference type="EMBL" id="KKN70679.1"/>
    </source>
</evidence>
<protein>
    <submittedName>
        <fullName evidence="1">Uncharacterized protein</fullName>
    </submittedName>
</protein>